<evidence type="ECO:0000256" key="1">
    <source>
        <dbReference type="ARBA" id="ARBA00004496"/>
    </source>
</evidence>
<evidence type="ECO:0000256" key="7">
    <source>
        <dbReference type="ARBA" id="ARBA00031828"/>
    </source>
</evidence>
<dbReference type="OrthoDB" id="9814110at2"/>
<dbReference type="GO" id="GO:0046872">
    <property type="term" value="F:metal ion binding"/>
    <property type="evidence" value="ECO:0007669"/>
    <property type="project" value="UniProtKB-KW"/>
</dbReference>
<dbReference type="GO" id="GO:0005975">
    <property type="term" value="P:carbohydrate metabolic process"/>
    <property type="evidence" value="ECO:0007669"/>
    <property type="project" value="InterPro"/>
</dbReference>
<dbReference type="Pfam" id="PF13242">
    <property type="entry name" value="Hydrolase_like"/>
    <property type="match status" value="1"/>
</dbReference>
<evidence type="ECO:0000256" key="3">
    <source>
        <dbReference type="ARBA" id="ARBA00022490"/>
    </source>
</evidence>
<keyword evidence="10" id="KW-1185">Reference proteome</keyword>
<evidence type="ECO:0000259" key="8">
    <source>
        <dbReference type="Pfam" id="PF00483"/>
    </source>
</evidence>
<organism evidence="9 10">
    <name type="scientific">Zavarzinia aquatilis</name>
    <dbReference type="NCBI Taxonomy" id="2211142"/>
    <lineage>
        <taxon>Bacteria</taxon>
        <taxon>Pseudomonadati</taxon>
        <taxon>Pseudomonadota</taxon>
        <taxon>Alphaproteobacteria</taxon>
        <taxon>Rhodospirillales</taxon>
        <taxon>Zavarziniaceae</taxon>
        <taxon>Zavarzinia</taxon>
    </lineage>
</organism>
<dbReference type="GO" id="GO:0005737">
    <property type="term" value="C:cytoplasm"/>
    <property type="evidence" value="ECO:0007669"/>
    <property type="project" value="UniProtKB-SubCell"/>
</dbReference>
<gene>
    <name evidence="9" type="ORF">DKG74_03160</name>
</gene>
<keyword evidence="6" id="KW-0119">Carbohydrate metabolism</keyword>
<dbReference type="PANTHER" id="PTHR42891:SF1">
    <property type="entry name" value="D-GLYCERO-BETA-D-MANNO-HEPTOSE-1,7-BISPHOSPHATE 7-PHOSPHATASE"/>
    <property type="match status" value="1"/>
</dbReference>
<dbReference type="RefSeq" id="WP_109902667.1">
    <property type="nucleotide sequence ID" value="NZ_QGLE01000001.1"/>
</dbReference>
<evidence type="ECO:0000256" key="4">
    <source>
        <dbReference type="ARBA" id="ARBA00022723"/>
    </source>
</evidence>
<proteinExistence type="inferred from homology"/>
<dbReference type="Gene3D" id="3.40.50.1000">
    <property type="entry name" value="HAD superfamily/HAD-like"/>
    <property type="match status" value="1"/>
</dbReference>
<evidence type="ECO:0000256" key="2">
    <source>
        <dbReference type="ARBA" id="ARBA00005628"/>
    </source>
</evidence>
<dbReference type="Pfam" id="PF00483">
    <property type="entry name" value="NTP_transferase"/>
    <property type="match status" value="1"/>
</dbReference>
<dbReference type="InterPro" id="IPR036412">
    <property type="entry name" value="HAD-like_sf"/>
</dbReference>
<dbReference type="GO" id="GO:0016791">
    <property type="term" value="F:phosphatase activity"/>
    <property type="evidence" value="ECO:0007669"/>
    <property type="project" value="InterPro"/>
</dbReference>
<dbReference type="Gene3D" id="3.90.550.10">
    <property type="entry name" value="Spore Coat Polysaccharide Biosynthesis Protein SpsA, Chain A"/>
    <property type="match status" value="1"/>
</dbReference>
<comment type="subcellular location">
    <subcellularLocation>
        <location evidence="1">Cytoplasm</location>
    </subcellularLocation>
</comment>
<accession>A0A317EHH6</accession>
<dbReference type="InterPro" id="IPR006549">
    <property type="entry name" value="HAD-SF_hydro_IIIA"/>
</dbReference>
<sequence>MIPRVNQAVILCGGLGSRLGSLTASTPKPLLPVDGRPFLEILIEEIARQGIRRILLLAAFASDQVRDFAAALPAKLGFDMTVELAIEPDRAGTGGAIWHAREQLDDLFYLFNGDSWFDVPLAELARALPADPAVVGALALRRLPEAGRYGVVTLSGGRIDQFAAKAEAGSGPVLVNAGVYLFRRTLVDALSPLCSLEQDGLAVLAAQGRLAGLPADGYFLDIGIPDDYARAQTEIPAHRRRPALFLDRDGVINLDHGHVGSIDRFEWVAGAREAILRANRLGYYVFVVTNQAGIAKGYYTEADYRAVKAHVRAGLAEIGAHIDDERFCPFHVDAAIEAYRRDSDWRKPAPGMLLDLLRRWPVDAGHSLLVGDRDSDLAAAAAAGIAGHLFGGGNLDDFVKPLLTETRA</sequence>
<feature type="domain" description="Nucleotidyl transferase" evidence="8">
    <location>
        <begin position="8"/>
        <end position="235"/>
    </location>
</feature>
<dbReference type="InterPro" id="IPR029044">
    <property type="entry name" value="Nucleotide-diphossugar_trans"/>
</dbReference>
<evidence type="ECO:0000256" key="6">
    <source>
        <dbReference type="ARBA" id="ARBA00023277"/>
    </source>
</evidence>
<keyword evidence="3" id="KW-0963">Cytoplasm</keyword>
<dbReference type="InterPro" id="IPR005835">
    <property type="entry name" value="NTP_transferase_dom"/>
</dbReference>
<reference evidence="9 10" key="1">
    <citation type="submission" date="2018-05" db="EMBL/GenBank/DDBJ databases">
        <title>Zavarzinia sp. HR-AS.</title>
        <authorList>
            <person name="Lee Y."/>
            <person name="Jeon C.O."/>
        </authorList>
    </citation>
    <scope>NUCLEOTIDE SEQUENCE [LARGE SCALE GENOMIC DNA]</scope>
    <source>
        <strain evidence="9 10">HR-AS</strain>
    </source>
</reference>
<dbReference type="InterPro" id="IPR004446">
    <property type="entry name" value="Heptose_bisP_phosphatase"/>
</dbReference>
<dbReference type="NCBIfam" id="TIGR01656">
    <property type="entry name" value="Histidinol-ppas"/>
    <property type="match status" value="1"/>
</dbReference>
<keyword evidence="4" id="KW-0479">Metal-binding</keyword>
<evidence type="ECO:0000256" key="5">
    <source>
        <dbReference type="ARBA" id="ARBA00022801"/>
    </source>
</evidence>
<name>A0A317EHH6_9PROT</name>
<keyword evidence="5" id="KW-0378">Hydrolase</keyword>
<dbReference type="PANTHER" id="PTHR42891">
    <property type="entry name" value="D-GLYCERO-BETA-D-MANNO-HEPTOSE-1,7-BISPHOSPHATE 7-PHOSPHATASE"/>
    <property type="match status" value="1"/>
</dbReference>
<dbReference type="SUPFAM" id="SSF56784">
    <property type="entry name" value="HAD-like"/>
    <property type="match status" value="1"/>
</dbReference>
<comment type="similarity">
    <text evidence="2">Belongs to the GmhB family.</text>
</comment>
<dbReference type="NCBIfam" id="TIGR01662">
    <property type="entry name" value="HAD-SF-IIIA"/>
    <property type="match status" value="1"/>
</dbReference>
<dbReference type="InterPro" id="IPR006543">
    <property type="entry name" value="Histidinol-phos"/>
</dbReference>
<protein>
    <recommendedName>
        <fullName evidence="7">D,D-heptose 1,7-bisphosphate phosphatase</fullName>
    </recommendedName>
</protein>
<comment type="caution">
    <text evidence="9">The sequence shown here is derived from an EMBL/GenBank/DDBJ whole genome shotgun (WGS) entry which is preliminary data.</text>
</comment>
<dbReference type="AlphaFoldDB" id="A0A317EHH6"/>
<dbReference type="InterPro" id="IPR023214">
    <property type="entry name" value="HAD_sf"/>
</dbReference>
<dbReference type="Proteomes" id="UP000245461">
    <property type="component" value="Unassembled WGS sequence"/>
</dbReference>
<dbReference type="EMBL" id="QGLE01000001">
    <property type="protein sequence ID" value="PWR26062.1"/>
    <property type="molecule type" value="Genomic_DNA"/>
</dbReference>
<evidence type="ECO:0000313" key="10">
    <source>
        <dbReference type="Proteomes" id="UP000245461"/>
    </source>
</evidence>
<dbReference type="CDD" id="cd07503">
    <property type="entry name" value="HAD_HisB-N"/>
    <property type="match status" value="1"/>
</dbReference>
<dbReference type="SUPFAM" id="SSF53448">
    <property type="entry name" value="Nucleotide-diphospho-sugar transferases"/>
    <property type="match status" value="1"/>
</dbReference>
<evidence type="ECO:0000313" key="9">
    <source>
        <dbReference type="EMBL" id="PWR26062.1"/>
    </source>
</evidence>